<sequence>MTKKALLELCASGTIFHSFKFCYIV</sequence>
<evidence type="ECO:0000313" key="1">
    <source>
        <dbReference type="EMBL" id="CDW20799.1"/>
    </source>
</evidence>
<name>A0A0K2T3Z2_LEPSM</name>
<protein>
    <submittedName>
        <fullName evidence="1">Uncharacterized protein</fullName>
    </submittedName>
</protein>
<reference evidence="1" key="1">
    <citation type="submission" date="2014-05" db="EMBL/GenBank/DDBJ databases">
        <authorList>
            <person name="Chronopoulou M."/>
        </authorList>
    </citation>
    <scope>NUCLEOTIDE SEQUENCE</scope>
    <source>
        <tissue evidence="1">Whole organism</tissue>
    </source>
</reference>
<proteinExistence type="predicted"/>
<accession>A0A0K2T3Z2</accession>
<dbReference type="AlphaFoldDB" id="A0A0K2T3Z2"/>
<dbReference type="EMBL" id="HACA01003438">
    <property type="protein sequence ID" value="CDW20799.1"/>
    <property type="molecule type" value="Transcribed_RNA"/>
</dbReference>
<organism evidence="1">
    <name type="scientific">Lepeophtheirus salmonis</name>
    <name type="common">Salmon louse</name>
    <name type="synonym">Caligus salmonis</name>
    <dbReference type="NCBI Taxonomy" id="72036"/>
    <lineage>
        <taxon>Eukaryota</taxon>
        <taxon>Metazoa</taxon>
        <taxon>Ecdysozoa</taxon>
        <taxon>Arthropoda</taxon>
        <taxon>Crustacea</taxon>
        <taxon>Multicrustacea</taxon>
        <taxon>Hexanauplia</taxon>
        <taxon>Copepoda</taxon>
        <taxon>Siphonostomatoida</taxon>
        <taxon>Caligidae</taxon>
        <taxon>Lepeophtheirus</taxon>
    </lineage>
</organism>